<dbReference type="PANTHER" id="PTHR31302:SF32">
    <property type="entry name" value="PHOSPHOESTERASE"/>
    <property type="match status" value="1"/>
</dbReference>
<dbReference type="GO" id="GO:0008758">
    <property type="term" value="F:UDP-2,3-diacylglucosamine hydrolase activity"/>
    <property type="evidence" value="ECO:0007669"/>
    <property type="project" value="TreeGrafter"/>
</dbReference>
<dbReference type="EMBL" id="NPCC01000004">
    <property type="protein sequence ID" value="PAE90662.1"/>
    <property type="molecule type" value="Genomic_DNA"/>
</dbReference>
<evidence type="ECO:0000313" key="3">
    <source>
        <dbReference type="Proteomes" id="UP000216207"/>
    </source>
</evidence>
<sequence>MTRSLMEMWKFWIKTAVAFAGGALAMHMVRQAQENNVRFHTFSSAKIPTKVDPIELLFISDIHRRRIADEILDMARERCDAVLIGGDLTERAAPKARTEENLQKLVELAPVYFVRGNNDDEVDQQWLAASLHKYGVSYLDNKRTTITIKETPVTIIGLSDRDYSEEELDKLFADKQDTYTIVLCHYPNVSHSLHGRDVDVMLCGHTHGGQIRVFGFGLEKKGGLVQEGGFLKLVSNGYGTTSVPLRLGAAPEVHAITIKPSTAKVEE</sequence>
<dbReference type="Pfam" id="PF00149">
    <property type="entry name" value="Metallophos"/>
    <property type="match status" value="1"/>
</dbReference>
<gene>
    <name evidence="2" type="ORF">CHH72_01925</name>
</gene>
<evidence type="ECO:0000259" key="1">
    <source>
        <dbReference type="Pfam" id="PF00149"/>
    </source>
</evidence>
<dbReference type="PANTHER" id="PTHR31302">
    <property type="entry name" value="TRANSMEMBRANE PROTEIN WITH METALLOPHOSPHOESTERASE DOMAIN-RELATED"/>
    <property type="match status" value="1"/>
</dbReference>
<name>A0A268P4J8_SHOCL</name>
<dbReference type="GO" id="GO:0009245">
    <property type="term" value="P:lipid A biosynthetic process"/>
    <property type="evidence" value="ECO:0007669"/>
    <property type="project" value="TreeGrafter"/>
</dbReference>
<dbReference type="InterPro" id="IPR029052">
    <property type="entry name" value="Metallo-depent_PP-like"/>
</dbReference>
<organism evidence="2 3">
    <name type="scientific">Shouchella clausii</name>
    <name type="common">Alkalihalobacillus clausii</name>
    <dbReference type="NCBI Taxonomy" id="79880"/>
    <lineage>
        <taxon>Bacteria</taxon>
        <taxon>Bacillati</taxon>
        <taxon>Bacillota</taxon>
        <taxon>Bacilli</taxon>
        <taxon>Bacillales</taxon>
        <taxon>Bacillaceae</taxon>
        <taxon>Shouchella</taxon>
    </lineage>
</organism>
<protein>
    <recommendedName>
        <fullName evidence="1">Calcineurin-like phosphoesterase domain-containing protein</fullName>
    </recommendedName>
</protein>
<dbReference type="AlphaFoldDB" id="A0A268P4J8"/>
<dbReference type="InterPro" id="IPR051158">
    <property type="entry name" value="Metallophosphoesterase_sf"/>
</dbReference>
<dbReference type="SUPFAM" id="SSF56300">
    <property type="entry name" value="Metallo-dependent phosphatases"/>
    <property type="match status" value="1"/>
</dbReference>
<accession>A0A268P4J8</accession>
<evidence type="ECO:0000313" key="2">
    <source>
        <dbReference type="EMBL" id="PAE90662.1"/>
    </source>
</evidence>
<dbReference type="Gene3D" id="3.60.21.10">
    <property type="match status" value="1"/>
</dbReference>
<reference evidence="2 3" key="1">
    <citation type="submission" date="2017-07" db="EMBL/GenBank/DDBJ databases">
        <title>Isolation and whole genome analysis of endospore-forming bacteria from heroin.</title>
        <authorList>
            <person name="Kalinowski J."/>
            <person name="Ahrens B."/>
            <person name="Al-Dilaimi A."/>
            <person name="Winkler A."/>
            <person name="Wibberg D."/>
            <person name="Schleenbecker U."/>
            <person name="Ruckert C."/>
            <person name="Wolfel R."/>
            <person name="Grass G."/>
        </authorList>
    </citation>
    <scope>NUCLEOTIDE SEQUENCE [LARGE SCALE GENOMIC DNA]</scope>
    <source>
        <strain evidence="2 3">7539</strain>
    </source>
</reference>
<feature type="domain" description="Calcineurin-like phosphoesterase" evidence="1">
    <location>
        <begin position="56"/>
        <end position="208"/>
    </location>
</feature>
<proteinExistence type="predicted"/>
<comment type="caution">
    <text evidence="2">The sequence shown here is derived from an EMBL/GenBank/DDBJ whole genome shotgun (WGS) entry which is preliminary data.</text>
</comment>
<dbReference type="InterPro" id="IPR004843">
    <property type="entry name" value="Calcineurin-like_PHP"/>
</dbReference>
<dbReference type="GO" id="GO:0016020">
    <property type="term" value="C:membrane"/>
    <property type="evidence" value="ECO:0007669"/>
    <property type="project" value="GOC"/>
</dbReference>
<dbReference type="Proteomes" id="UP000216207">
    <property type="component" value="Unassembled WGS sequence"/>
</dbReference>